<accession>A0ABY0VB83</accession>
<dbReference type="Gene3D" id="3.30.565.10">
    <property type="entry name" value="Histidine kinase-like ATPase, C-terminal domain"/>
    <property type="match status" value="1"/>
</dbReference>
<evidence type="ECO:0000256" key="9">
    <source>
        <dbReference type="ARBA" id="ARBA00023012"/>
    </source>
</evidence>
<evidence type="ECO:0000256" key="2">
    <source>
        <dbReference type="ARBA" id="ARBA00004236"/>
    </source>
</evidence>
<dbReference type="Pfam" id="PF00512">
    <property type="entry name" value="HisKA"/>
    <property type="match status" value="1"/>
</dbReference>
<evidence type="ECO:0000259" key="12">
    <source>
        <dbReference type="PROSITE" id="PS50885"/>
    </source>
</evidence>
<dbReference type="InterPro" id="IPR003661">
    <property type="entry name" value="HisK_dim/P_dom"/>
</dbReference>
<dbReference type="RefSeq" id="WP_092648886.1">
    <property type="nucleotide sequence ID" value="NZ_LT629792.1"/>
</dbReference>
<feature type="domain" description="HAMP" evidence="12">
    <location>
        <begin position="101"/>
        <end position="154"/>
    </location>
</feature>
<gene>
    <name evidence="13" type="ORF">SAMN04489714_1893</name>
</gene>
<dbReference type="InterPro" id="IPR036890">
    <property type="entry name" value="HATPase_C_sf"/>
</dbReference>
<protein>
    <recommendedName>
        <fullName evidence="3">histidine kinase</fullName>
        <ecNumber evidence="3">2.7.13.3</ecNumber>
    </recommendedName>
</protein>
<dbReference type="SMART" id="SM00387">
    <property type="entry name" value="HATPase_c"/>
    <property type="match status" value="1"/>
</dbReference>
<evidence type="ECO:0000256" key="8">
    <source>
        <dbReference type="ARBA" id="ARBA00022989"/>
    </source>
</evidence>
<dbReference type="InterPro" id="IPR036097">
    <property type="entry name" value="HisK_dim/P_sf"/>
</dbReference>
<keyword evidence="4" id="KW-0597">Phosphoprotein</keyword>
<evidence type="ECO:0000256" key="3">
    <source>
        <dbReference type="ARBA" id="ARBA00012438"/>
    </source>
</evidence>
<comment type="catalytic activity">
    <reaction evidence="1">
        <text>ATP + protein L-histidine = ADP + protein N-phospho-L-histidine.</text>
        <dbReference type="EC" id="2.7.13.3"/>
    </reaction>
</comment>
<evidence type="ECO:0000256" key="6">
    <source>
        <dbReference type="ARBA" id="ARBA00022692"/>
    </source>
</evidence>
<dbReference type="GO" id="GO:0016301">
    <property type="term" value="F:kinase activity"/>
    <property type="evidence" value="ECO:0007669"/>
    <property type="project" value="UniProtKB-KW"/>
</dbReference>
<keyword evidence="7 13" id="KW-0418">Kinase</keyword>
<keyword evidence="9" id="KW-0902">Two-component regulatory system</keyword>
<evidence type="ECO:0000256" key="4">
    <source>
        <dbReference type="ARBA" id="ARBA00022553"/>
    </source>
</evidence>
<dbReference type="SUPFAM" id="SSF55874">
    <property type="entry name" value="ATPase domain of HSP90 chaperone/DNA topoisomerase II/histidine kinase"/>
    <property type="match status" value="1"/>
</dbReference>
<dbReference type="PROSITE" id="PS50885">
    <property type="entry name" value="HAMP"/>
    <property type="match status" value="1"/>
</dbReference>
<keyword evidence="6 10" id="KW-0812">Transmembrane</keyword>
<dbReference type="PANTHER" id="PTHR45436">
    <property type="entry name" value="SENSOR HISTIDINE KINASE YKOH"/>
    <property type="match status" value="1"/>
</dbReference>
<dbReference type="Gene3D" id="1.10.287.130">
    <property type="match status" value="1"/>
</dbReference>
<evidence type="ECO:0000313" key="14">
    <source>
        <dbReference type="Proteomes" id="UP000198976"/>
    </source>
</evidence>
<dbReference type="EMBL" id="LT629792">
    <property type="protein sequence ID" value="SDU05637.1"/>
    <property type="molecule type" value="Genomic_DNA"/>
</dbReference>
<evidence type="ECO:0000313" key="13">
    <source>
        <dbReference type="EMBL" id="SDU05637.1"/>
    </source>
</evidence>
<comment type="subcellular location">
    <subcellularLocation>
        <location evidence="2">Cell membrane</location>
    </subcellularLocation>
</comment>
<dbReference type="InterPro" id="IPR003594">
    <property type="entry name" value="HATPase_dom"/>
</dbReference>
<dbReference type="SMART" id="SM00304">
    <property type="entry name" value="HAMP"/>
    <property type="match status" value="1"/>
</dbReference>
<dbReference type="SUPFAM" id="SSF158472">
    <property type="entry name" value="HAMP domain-like"/>
    <property type="match status" value="1"/>
</dbReference>
<evidence type="ECO:0000256" key="7">
    <source>
        <dbReference type="ARBA" id="ARBA00022777"/>
    </source>
</evidence>
<keyword evidence="5" id="KW-0808">Transferase</keyword>
<dbReference type="Proteomes" id="UP000198976">
    <property type="component" value="Chromosome I"/>
</dbReference>
<dbReference type="EC" id="2.7.13.3" evidence="3"/>
<sequence length="399" mass="42491">MTRTPRGERRLTLRMRLTLSYAGLVGGVGLVMIGLVYAYMRLVPMRLNTTFAPPAPDGQSASFDLVIPVARSMLNTMLVTSLLVLTILTLLSGLVGWIVAGRVMAPLVDMKKAAALATSGDYSYRLNLKGPDDEVRELGVMFDAMLDSVDQSLRSQQQFAANASHELRTPLATTQTMIDVTLSDPDATTQELRDLLRRVRETNHANAQTVDALLDLSAAQGGMLAREEVDLAEIVRHAIHEVESPAKDHGIAIHMSITPAAVTGDQVLLRQAVSNLLRNAVTYNLADGSVNVTLQVHHSPYASASCAVLNVTNTGPLVDADTVSSLCEPFVRGSRRTAGTTRGHGLGLAIVQAVAQAHRGTVTISALDEGGLSVTLTVPATVRIASRSVDATRATPSTT</sequence>
<dbReference type="SMART" id="SM00388">
    <property type="entry name" value="HisKA"/>
    <property type="match status" value="1"/>
</dbReference>
<organism evidence="13 14">
    <name type="scientific">Schaalia radingae</name>
    <dbReference type="NCBI Taxonomy" id="131110"/>
    <lineage>
        <taxon>Bacteria</taxon>
        <taxon>Bacillati</taxon>
        <taxon>Actinomycetota</taxon>
        <taxon>Actinomycetes</taxon>
        <taxon>Actinomycetales</taxon>
        <taxon>Actinomycetaceae</taxon>
        <taxon>Schaalia</taxon>
    </lineage>
</organism>
<dbReference type="PROSITE" id="PS50109">
    <property type="entry name" value="HIS_KIN"/>
    <property type="match status" value="1"/>
</dbReference>
<keyword evidence="8 10" id="KW-1133">Transmembrane helix</keyword>
<feature type="transmembrane region" description="Helical" evidence="10">
    <location>
        <begin position="78"/>
        <end position="100"/>
    </location>
</feature>
<reference evidence="13 14" key="1">
    <citation type="submission" date="2016-10" db="EMBL/GenBank/DDBJ databases">
        <authorList>
            <person name="Varghese N."/>
            <person name="Submissions S."/>
        </authorList>
    </citation>
    <scope>NUCLEOTIDE SEQUENCE [LARGE SCALE GENOMIC DNA]</scope>
    <source>
        <strain evidence="13 14">DSM 9169</strain>
    </source>
</reference>
<dbReference type="CDD" id="cd00082">
    <property type="entry name" value="HisKA"/>
    <property type="match status" value="1"/>
</dbReference>
<evidence type="ECO:0000256" key="1">
    <source>
        <dbReference type="ARBA" id="ARBA00000085"/>
    </source>
</evidence>
<dbReference type="CDD" id="cd06225">
    <property type="entry name" value="HAMP"/>
    <property type="match status" value="1"/>
</dbReference>
<keyword evidence="14" id="KW-1185">Reference proteome</keyword>
<dbReference type="InterPro" id="IPR050428">
    <property type="entry name" value="TCS_sensor_his_kinase"/>
</dbReference>
<evidence type="ECO:0000256" key="5">
    <source>
        <dbReference type="ARBA" id="ARBA00022679"/>
    </source>
</evidence>
<dbReference type="SUPFAM" id="SSF47384">
    <property type="entry name" value="Homodimeric domain of signal transducing histidine kinase"/>
    <property type="match status" value="1"/>
</dbReference>
<dbReference type="PANTHER" id="PTHR45436:SF5">
    <property type="entry name" value="SENSOR HISTIDINE KINASE TRCS"/>
    <property type="match status" value="1"/>
</dbReference>
<dbReference type="Gene3D" id="6.10.340.10">
    <property type="match status" value="1"/>
</dbReference>
<evidence type="ECO:0000259" key="11">
    <source>
        <dbReference type="PROSITE" id="PS50109"/>
    </source>
</evidence>
<name>A0ABY0VB83_9ACTO</name>
<dbReference type="Pfam" id="PF02518">
    <property type="entry name" value="HATPase_c"/>
    <property type="match status" value="1"/>
</dbReference>
<dbReference type="InterPro" id="IPR005467">
    <property type="entry name" value="His_kinase_dom"/>
</dbReference>
<keyword evidence="10" id="KW-0472">Membrane</keyword>
<dbReference type="Pfam" id="PF00672">
    <property type="entry name" value="HAMP"/>
    <property type="match status" value="1"/>
</dbReference>
<feature type="domain" description="Histidine kinase" evidence="11">
    <location>
        <begin position="162"/>
        <end position="382"/>
    </location>
</feature>
<feature type="transmembrane region" description="Helical" evidence="10">
    <location>
        <begin position="21"/>
        <end position="40"/>
    </location>
</feature>
<dbReference type="InterPro" id="IPR003660">
    <property type="entry name" value="HAMP_dom"/>
</dbReference>
<evidence type="ECO:0000256" key="10">
    <source>
        <dbReference type="SAM" id="Phobius"/>
    </source>
</evidence>
<proteinExistence type="predicted"/>